<proteinExistence type="predicted"/>
<dbReference type="GO" id="GO:0004386">
    <property type="term" value="F:helicase activity"/>
    <property type="evidence" value="ECO:0007669"/>
    <property type="project" value="UniProtKB-KW"/>
</dbReference>
<reference evidence="1 2" key="1">
    <citation type="submission" date="2018-06" db="EMBL/GenBank/DDBJ databases">
        <authorList>
            <consortium name="Pathogen Informatics"/>
            <person name="Doyle S."/>
        </authorList>
    </citation>
    <scope>NUCLEOTIDE SEQUENCE [LARGE SCALE GENOMIC DNA]</scope>
    <source>
        <strain evidence="1 2">NCTC10616</strain>
    </source>
</reference>
<keyword evidence="2" id="KW-1185">Reference proteome</keyword>
<accession>A0A378VCC4</accession>
<keyword evidence="1" id="KW-0067">ATP-binding</keyword>
<organism evidence="1 2">
    <name type="scientific">Neisseria lactamica</name>
    <dbReference type="NCBI Taxonomy" id="486"/>
    <lineage>
        <taxon>Bacteria</taxon>
        <taxon>Pseudomonadati</taxon>
        <taxon>Pseudomonadota</taxon>
        <taxon>Betaproteobacteria</taxon>
        <taxon>Neisseriales</taxon>
        <taxon>Neisseriaceae</taxon>
        <taxon>Neisseria</taxon>
    </lineage>
</organism>
<sequence length="107" mass="12139">MDDFIGQYADSVRFTEWSIKDTALIPTGGKGKGHAGYKVQVGGNDEFYILPIVFKEEIAQSFPLNTVCRVLTEKGRLKPSKNGDQHQIKVNKKPIRHYVVIEKLEFD</sequence>
<protein>
    <submittedName>
        <fullName evidence="1">Putative superfamily II helicase</fullName>
    </submittedName>
</protein>
<keyword evidence="1" id="KW-0547">Nucleotide-binding</keyword>
<evidence type="ECO:0000313" key="1">
    <source>
        <dbReference type="EMBL" id="SUA16400.1"/>
    </source>
</evidence>
<keyword evidence="1" id="KW-0347">Helicase</keyword>
<gene>
    <name evidence="1" type="ORF">NCTC10616_00036</name>
</gene>
<dbReference type="EMBL" id="UGRO01000002">
    <property type="protein sequence ID" value="SUA16400.1"/>
    <property type="molecule type" value="Genomic_DNA"/>
</dbReference>
<dbReference type="RefSeq" id="WP_003708309.1">
    <property type="nucleotide sequence ID" value="NZ_CAUJPV010000006.1"/>
</dbReference>
<dbReference type="Proteomes" id="UP000254193">
    <property type="component" value="Unassembled WGS sequence"/>
</dbReference>
<evidence type="ECO:0000313" key="2">
    <source>
        <dbReference type="Proteomes" id="UP000254193"/>
    </source>
</evidence>
<keyword evidence="1" id="KW-0378">Hydrolase</keyword>
<name>A0A378VCC4_NEILA</name>
<dbReference type="AlphaFoldDB" id="A0A378VCC4"/>